<proteinExistence type="predicted"/>
<dbReference type="Proteomes" id="UP001164746">
    <property type="component" value="Chromosome 14"/>
</dbReference>
<dbReference type="EMBL" id="CP111025">
    <property type="protein sequence ID" value="WAR24981.1"/>
    <property type="molecule type" value="Genomic_DNA"/>
</dbReference>
<organism evidence="1 2">
    <name type="scientific">Mya arenaria</name>
    <name type="common">Soft-shell clam</name>
    <dbReference type="NCBI Taxonomy" id="6604"/>
    <lineage>
        <taxon>Eukaryota</taxon>
        <taxon>Metazoa</taxon>
        <taxon>Spiralia</taxon>
        <taxon>Lophotrochozoa</taxon>
        <taxon>Mollusca</taxon>
        <taxon>Bivalvia</taxon>
        <taxon>Autobranchia</taxon>
        <taxon>Heteroconchia</taxon>
        <taxon>Euheterodonta</taxon>
        <taxon>Imparidentia</taxon>
        <taxon>Neoheterodontei</taxon>
        <taxon>Myida</taxon>
        <taxon>Myoidea</taxon>
        <taxon>Myidae</taxon>
        <taxon>Mya</taxon>
    </lineage>
</organism>
<accession>A0ABY7FW74</accession>
<sequence>MIYGKRDVLCDKNKPPCAYNSLEQYGDDPCLSLHNGSQDLLHLGLLRRPIGPMVHWKVLPQNYQLEQIEKESQIHDKNLSH</sequence>
<reference evidence="1" key="1">
    <citation type="submission" date="2022-11" db="EMBL/GenBank/DDBJ databases">
        <title>Centuries of genome instability and evolution in soft-shell clam transmissible cancer (bioRxiv).</title>
        <authorList>
            <person name="Hart S.F.M."/>
            <person name="Yonemitsu M.A."/>
            <person name="Giersch R.M."/>
            <person name="Beal B.F."/>
            <person name="Arriagada G."/>
            <person name="Davis B.W."/>
            <person name="Ostrander E.A."/>
            <person name="Goff S.P."/>
            <person name="Metzger M.J."/>
        </authorList>
    </citation>
    <scope>NUCLEOTIDE SEQUENCE</scope>
    <source>
        <strain evidence="1">MELC-2E11</strain>
        <tissue evidence="1">Siphon/mantle</tissue>
    </source>
</reference>
<evidence type="ECO:0000313" key="2">
    <source>
        <dbReference type="Proteomes" id="UP001164746"/>
    </source>
</evidence>
<evidence type="ECO:0000313" key="1">
    <source>
        <dbReference type="EMBL" id="WAR24981.1"/>
    </source>
</evidence>
<gene>
    <name evidence="1" type="ORF">MAR_010685</name>
</gene>
<name>A0ABY7FW74_MYAAR</name>
<keyword evidence="2" id="KW-1185">Reference proteome</keyword>
<protein>
    <submittedName>
        <fullName evidence="1">Uncharacterized protein</fullName>
    </submittedName>
</protein>